<dbReference type="InterPro" id="IPR052354">
    <property type="entry name" value="Cell_Wall_Dynamics_Protein"/>
</dbReference>
<dbReference type="SMART" id="SM00287">
    <property type="entry name" value="SH3b"/>
    <property type="match status" value="10"/>
</dbReference>
<keyword evidence="1" id="KW-0732">Signal</keyword>
<dbReference type="Gene3D" id="2.30.30.40">
    <property type="entry name" value="SH3 Domains"/>
    <property type="match status" value="10"/>
</dbReference>
<evidence type="ECO:0000256" key="1">
    <source>
        <dbReference type="SAM" id="SignalP"/>
    </source>
</evidence>
<comment type="caution">
    <text evidence="3">The sequence shown here is derived from an EMBL/GenBank/DDBJ whole genome shotgun (WGS) entry which is preliminary data.</text>
</comment>
<dbReference type="RefSeq" id="WP_310293196.1">
    <property type="nucleotide sequence ID" value="NZ_BAAAWO010000001.1"/>
</dbReference>
<dbReference type="PANTHER" id="PTHR34408">
    <property type="entry name" value="FAMILY PROTEIN, PUTATIVE-RELATED"/>
    <property type="match status" value="1"/>
</dbReference>
<proteinExistence type="predicted"/>
<evidence type="ECO:0000313" key="3">
    <source>
        <dbReference type="EMBL" id="MDR7360360.1"/>
    </source>
</evidence>
<keyword evidence="4" id="KW-1185">Reference proteome</keyword>
<feature type="domain" description="SH3b" evidence="2">
    <location>
        <begin position="656"/>
        <end position="718"/>
    </location>
</feature>
<evidence type="ECO:0000313" key="4">
    <source>
        <dbReference type="Proteomes" id="UP001183817"/>
    </source>
</evidence>
<reference evidence="3 4" key="1">
    <citation type="submission" date="2023-07" db="EMBL/GenBank/DDBJ databases">
        <title>Sequencing the genomes of 1000 actinobacteria strains.</title>
        <authorList>
            <person name="Klenk H.-P."/>
        </authorList>
    </citation>
    <scope>NUCLEOTIDE SEQUENCE [LARGE SCALE GENOMIC DNA]</scope>
    <source>
        <strain evidence="3 4">DSM 20167</strain>
    </source>
</reference>
<dbReference type="PROSITE" id="PS51781">
    <property type="entry name" value="SH3B"/>
    <property type="match status" value="4"/>
</dbReference>
<dbReference type="PANTHER" id="PTHR34408:SF1">
    <property type="entry name" value="GLYCOSYL HYDROLASE FAMILY 19 DOMAIN-CONTAINING PROTEIN HI_1415"/>
    <property type="match status" value="1"/>
</dbReference>
<feature type="domain" description="SH3b" evidence="2">
    <location>
        <begin position="503"/>
        <end position="570"/>
    </location>
</feature>
<dbReference type="InterPro" id="IPR003646">
    <property type="entry name" value="SH3-like_bac-type"/>
</dbReference>
<dbReference type="InterPro" id="IPR058593">
    <property type="entry name" value="ARB_07466-like_C"/>
</dbReference>
<feature type="chain" id="PRO_5046157415" evidence="1">
    <location>
        <begin position="27"/>
        <end position="852"/>
    </location>
</feature>
<dbReference type="Pfam" id="PF08239">
    <property type="entry name" value="SH3_3"/>
    <property type="match status" value="7"/>
</dbReference>
<dbReference type="Proteomes" id="UP001183817">
    <property type="component" value="Unassembled WGS sequence"/>
</dbReference>
<dbReference type="Pfam" id="PF26571">
    <property type="entry name" value="VldE"/>
    <property type="match status" value="1"/>
</dbReference>
<gene>
    <name evidence="3" type="ORF">J2S64_004051</name>
</gene>
<evidence type="ECO:0000259" key="2">
    <source>
        <dbReference type="PROSITE" id="PS51781"/>
    </source>
</evidence>
<dbReference type="EMBL" id="JAVDYI010000001">
    <property type="protein sequence ID" value="MDR7360360.1"/>
    <property type="molecule type" value="Genomic_DNA"/>
</dbReference>
<feature type="domain" description="SH3b" evidence="2">
    <location>
        <begin position="37"/>
        <end position="104"/>
    </location>
</feature>
<accession>A0ABU2BP03</accession>
<sequence>MQSKYLGVVLALAVALIGGPTTVATAQPLAPTAAVSISTAKVKAVKQTTANLNLRKNATVKSASLVLIPKNTKLTILRVSGTWHQVTFKSKTGWVSGDYLTSVSVAKSKVYNYTKVFTAVKAKASGSSASVLSLHRQTKVEVLGRSGSWTRIIFSGKAGFVPASSLGTSNPSNVYRWVKGKQPVYQAARTSGKRIGTLSNNTRIQWLRTSGSWQQVRTGAGIGWIQSSKLSTAAIKPPAKVYNYTKVFTTVKAKASGSSASVLSLHRQTQVEVLGRSGSWTRVLAAGKAGFVPASSLGTSNPSNVYRWVKGKQPVYQAARTSGKRIGTLSNNTRIQWLRTSGSWQQVRTGAGIGWIQSSKLSTAAIKPPAKVYNYTKVFTTVKAKASSSSASVLSLHRQTQVEVLGRSGSWTRVLAAGKAGFVPASSLGTSNPSNVYRWVKGKQPVYQAAKSSGKRIGTLSNNTRIQWLRTSGSWQQVRTGAGIGWIQSSKLSTTAIKVIPPTTTVTFSTPRWTTANLNLRSGAGTGYGSVAVVPKGERVLLGRSSGGWANVKTSKGTGWISAGYLSTVAPKPPVVKPNPPKPDLVTFSAPRWTTANLNLRSGAGTRYGSVAVVPKGERVLLGRSSGGWANVKTSKGTGWVSVIYLSTVAPPPPVTTQYRWAAGNVNLRAGNSTVYPIMGLVPAGERVTYLQSKSGWARVVTSRGTGWMSEDYLSTKAVATLQPDTIAVNAAVKQRYAGYVSAYGGVRAGSVGHSSGVATDLMIKDYKSAQGIRNGDEIARFLIANRDSLGIYYLIWKDKIWLGPAKGWEEYSKSGKYGNQFVNNWNDTTRHLDHIHAETYGNSGTGAPLVK</sequence>
<feature type="domain" description="SH3b" evidence="2">
    <location>
        <begin position="583"/>
        <end position="650"/>
    </location>
</feature>
<organism evidence="3 4">
    <name type="scientific">Paeniglutamicibacter sulfureus</name>
    <dbReference type="NCBI Taxonomy" id="43666"/>
    <lineage>
        <taxon>Bacteria</taxon>
        <taxon>Bacillati</taxon>
        <taxon>Actinomycetota</taxon>
        <taxon>Actinomycetes</taxon>
        <taxon>Micrococcales</taxon>
        <taxon>Micrococcaceae</taxon>
        <taxon>Paeniglutamicibacter</taxon>
    </lineage>
</organism>
<protein>
    <submittedName>
        <fullName evidence="3">Uncharacterized protein YgiM (DUF1202 family)</fullName>
    </submittedName>
</protein>
<name>A0ABU2BP03_9MICC</name>
<feature type="signal peptide" evidence="1">
    <location>
        <begin position="1"/>
        <end position="26"/>
    </location>
</feature>